<evidence type="ECO:0000256" key="2">
    <source>
        <dbReference type="ARBA" id="ARBA00022801"/>
    </source>
</evidence>
<keyword evidence="2 4" id="KW-0378">Hydrolase</keyword>
<dbReference type="PANTHER" id="PTHR11839:SF18">
    <property type="entry name" value="NUDIX HYDROLASE DOMAIN-CONTAINING PROTEIN"/>
    <property type="match status" value="1"/>
</dbReference>
<dbReference type="AlphaFoldDB" id="A0A4R5BNS9"/>
<dbReference type="GO" id="GO:0006753">
    <property type="term" value="P:nucleoside phosphate metabolic process"/>
    <property type="evidence" value="ECO:0007669"/>
    <property type="project" value="TreeGrafter"/>
</dbReference>
<evidence type="ECO:0000259" key="3">
    <source>
        <dbReference type="PROSITE" id="PS51462"/>
    </source>
</evidence>
<dbReference type="PANTHER" id="PTHR11839">
    <property type="entry name" value="UDP/ADP-SUGAR PYROPHOSPHATASE"/>
    <property type="match status" value="1"/>
</dbReference>
<dbReference type="InterPro" id="IPR015797">
    <property type="entry name" value="NUDIX_hydrolase-like_dom_sf"/>
</dbReference>
<dbReference type="PROSITE" id="PS51462">
    <property type="entry name" value="NUDIX"/>
    <property type="match status" value="1"/>
</dbReference>
<keyword evidence="5" id="KW-1185">Reference proteome</keyword>
<organism evidence="4 5">
    <name type="scientific">Actinomadura rubrisoli</name>
    <dbReference type="NCBI Taxonomy" id="2530368"/>
    <lineage>
        <taxon>Bacteria</taxon>
        <taxon>Bacillati</taxon>
        <taxon>Actinomycetota</taxon>
        <taxon>Actinomycetes</taxon>
        <taxon>Streptosporangiales</taxon>
        <taxon>Thermomonosporaceae</taxon>
        <taxon>Actinomadura</taxon>
    </lineage>
</organism>
<comment type="caution">
    <text evidence="4">The sequence shown here is derived from an EMBL/GenBank/DDBJ whole genome shotgun (WGS) entry which is preliminary data.</text>
</comment>
<proteinExistence type="predicted"/>
<dbReference type="GO" id="GO:0019693">
    <property type="term" value="P:ribose phosphate metabolic process"/>
    <property type="evidence" value="ECO:0007669"/>
    <property type="project" value="TreeGrafter"/>
</dbReference>
<dbReference type="SUPFAM" id="SSF55811">
    <property type="entry name" value="Nudix"/>
    <property type="match status" value="1"/>
</dbReference>
<evidence type="ECO:0000256" key="1">
    <source>
        <dbReference type="ARBA" id="ARBA00001946"/>
    </source>
</evidence>
<dbReference type="Proteomes" id="UP000294513">
    <property type="component" value="Unassembled WGS sequence"/>
</dbReference>
<sequence>MSGWSRSPTGWWWATATNSSTDTAREPDLNNAGEHAVRQVATRVVYENPWMVVREDDVERPDGSRGIFGVVDKPDFALIIPAEDDGFHMVEEYRYPIGRRTWSFPQGTLPGQARAEPEELARRELAEETGFRAENMLRLGFLHSSHGSSGQGFNVFLATGLKPGEAAREHEEQDMRQRWLPRSEFKTMVRDGLITDDSTLAAYTLLTFHEAE</sequence>
<evidence type="ECO:0000313" key="5">
    <source>
        <dbReference type="Proteomes" id="UP000294513"/>
    </source>
</evidence>
<dbReference type="Pfam" id="PF00293">
    <property type="entry name" value="NUDIX"/>
    <property type="match status" value="1"/>
</dbReference>
<gene>
    <name evidence="4" type="ORF">E1298_16040</name>
</gene>
<dbReference type="GO" id="GO:0016787">
    <property type="term" value="F:hydrolase activity"/>
    <property type="evidence" value="ECO:0007669"/>
    <property type="project" value="UniProtKB-KW"/>
</dbReference>
<dbReference type="Gene3D" id="3.90.79.10">
    <property type="entry name" value="Nucleoside Triphosphate Pyrophosphohydrolase"/>
    <property type="match status" value="1"/>
</dbReference>
<name>A0A4R5BNS9_9ACTN</name>
<protein>
    <submittedName>
        <fullName evidence="4">NUDIX hydrolase</fullName>
    </submittedName>
</protein>
<dbReference type="CDD" id="cd24161">
    <property type="entry name" value="NUDIX_ADPRase_Ndx2"/>
    <property type="match status" value="1"/>
</dbReference>
<dbReference type="InterPro" id="IPR000086">
    <property type="entry name" value="NUDIX_hydrolase_dom"/>
</dbReference>
<evidence type="ECO:0000313" key="4">
    <source>
        <dbReference type="EMBL" id="TDD87539.1"/>
    </source>
</evidence>
<accession>A0A4R5BNS9</accession>
<dbReference type="EMBL" id="SMKU01000070">
    <property type="protein sequence ID" value="TDD87539.1"/>
    <property type="molecule type" value="Genomic_DNA"/>
</dbReference>
<comment type="cofactor">
    <cofactor evidence="1">
        <name>Mg(2+)</name>
        <dbReference type="ChEBI" id="CHEBI:18420"/>
    </cofactor>
</comment>
<reference evidence="4 5" key="1">
    <citation type="submission" date="2019-03" db="EMBL/GenBank/DDBJ databases">
        <title>Draft genome sequences of novel Actinobacteria.</title>
        <authorList>
            <person name="Sahin N."/>
            <person name="Ay H."/>
            <person name="Saygin H."/>
        </authorList>
    </citation>
    <scope>NUCLEOTIDE SEQUENCE [LARGE SCALE GENOMIC DNA]</scope>
    <source>
        <strain evidence="4 5">H3C3</strain>
    </source>
</reference>
<dbReference type="GO" id="GO:0005829">
    <property type="term" value="C:cytosol"/>
    <property type="evidence" value="ECO:0007669"/>
    <property type="project" value="TreeGrafter"/>
</dbReference>
<feature type="domain" description="Nudix hydrolase" evidence="3">
    <location>
        <begin position="71"/>
        <end position="202"/>
    </location>
</feature>
<dbReference type="OrthoDB" id="177518at2"/>